<proteinExistence type="inferred from homology"/>
<evidence type="ECO:0000256" key="1">
    <source>
        <dbReference type="ARBA" id="ARBA00007637"/>
    </source>
</evidence>
<keyword evidence="4" id="KW-1185">Reference proteome</keyword>
<dbReference type="PANTHER" id="PTHR42687:SF1">
    <property type="entry name" value="L-THREONINE 3-DEHYDROGENASE, MITOCHONDRIAL"/>
    <property type="match status" value="1"/>
</dbReference>
<dbReference type="CDD" id="cd05272">
    <property type="entry name" value="TDH_SDR_e"/>
    <property type="match status" value="1"/>
</dbReference>
<evidence type="ECO:0000313" key="3">
    <source>
        <dbReference type="EMBL" id="MBG9986808.1"/>
    </source>
</evidence>
<protein>
    <submittedName>
        <fullName evidence="3">L-threonine 3-dehydrogenase</fullName>
    </submittedName>
</protein>
<evidence type="ECO:0000259" key="2">
    <source>
        <dbReference type="Pfam" id="PF01370"/>
    </source>
</evidence>
<feature type="domain" description="NAD-dependent epimerase/dehydratase" evidence="2">
    <location>
        <begin position="4"/>
        <end position="241"/>
    </location>
</feature>
<organism evidence="3 4">
    <name type="scientific">Facklamia lactis</name>
    <dbReference type="NCBI Taxonomy" id="2749967"/>
    <lineage>
        <taxon>Bacteria</taxon>
        <taxon>Bacillati</taxon>
        <taxon>Bacillota</taxon>
        <taxon>Bacilli</taxon>
        <taxon>Lactobacillales</taxon>
        <taxon>Aerococcaceae</taxon>
        <taxon>Facklamia</taxon>
    </lineage>
</organism>
<accession>A0ABS0LRL8</accession>
<dbReference type="Proteomes" id="UP000721415">
    <property type="component" value="Unassembled WGS sequence"/>
</dbReference>
<comment type="caution">
    <text evidence="3">The sequence shown here is derived from an EMBL/GenBank/DDBJ whole genome shotgun (WGS) entry which is preliminary data.</text>
</comment>
<dbReference type="InterPro" id="IPR001509">
    <property type="entry name" value="Epimerase_deHydtase"/>
</dbReference>
<dbReference type="Pfam" id="PF01370">
    <property type="entry name" value="Epimerase"/>
    <property type="match status" value="1"/>
</dbReference>
<dbReference type="SUPFAM" id="SSF51735">
    <property type="entry name" value="NAD(P)-binding Rossmann-fold domains"/>
    <property type="match status" value="1"/>
</dbReference>
<sequence>MTKILVTGSLGQVGSDLVIKLREDYGIDNVIATDLNENPDSKVCNEGIFEKLDVLDVDAYRALVEKYNVDTIFNLAGVLSAVGEAKPMVCWNVNVGGVINTLEIAKDHNCKVLNISSIAAFGPSTPLDNTPQVTIQRPTTMYGVAKVASELLCDYYHHKYGVDTRAVRFPGIISYAALPGGGTTDYAVEIYYEALKSGKYTSFIDKGTHMDMMYMPDAIGCLIQLMEADGDKLVNRNAYNVSAMSFDPEEIAASIKKYIPTFEMDYDVDPLRQGIAESWPNSLDISCAKEEWGFHTDYDLDAMSLDMLKNLSEKLNIPFEG</sequence>
<reference evidence="3 4" key="1">
    <citation type="submission" date="2020-07" db="EMBL/GenBank/DDBJ databases">
        <title>Facklamia lactis sp. nov., isolated from raw milk.</title>
        <authorList>
            <person name="Doll E.V."/>
            <person name="Huptas C."/>
            <person name="Staib L."/>
            <person name="Wenning M."/>
            <person name="Scherer S."/>
        </authorList>
    </citation>
    <scope>NUCLEOTIDE SEQUENCE [LARGE SCALE GENOMIC DNA]</scope>
    <source>
        <strain evidence="3 4">DSM 111018</strain>
    </source>
</reference>
<dbReference type="InterPro" id="IPR036291">
    <property type="entry name" value="NAD(P)-bd_dom_sf"/>
</dbReference>
<comment type="similarity">
    <text evidence="1">Belongs to the NAD(P)-dependent epimerase/dehydratase family.</text>
</comment>
<dbReference type="Gene3D" id="3.40.50.720">
    <property type="entry name" value="NAD(P)-binding Rossmann-like Domain"/>
    <property type="match status" value="1"/>
</dbReference>
<evidence type="ECO:0000313" key="4">
    <source>
        <dbReference type="Proteomes" id="UP000721415"/>
    </source>
</evidence>
<dbReference type="EMBL" id="JACBXQ010000004">
    <property type="protein sequence ID" value="MBG9986808.1"/>
    <property type="molecule type" value="Genomic_DNA"/>
</dbReference>
<gene>
    <name evidence="3" type="ORF">HZY91_07840</name>
</gene>
<name>A0ABS0LRL8_9LACT</name>
<dbReference type="PANTHER" id="PTHR42687">
    <property type="entry name" value="L-THREONINE 3-DEHYDROGENASE"/>
    <property type="match status" value="1"/>
</dbReference>
<dbReference type="InterPro" id="IPR051225">
    <property type="entry name" value="NAD(P)_epim/dehydratase"/>
</dbReference>
<dbReference type="RefSeq" id="WP_197115720.1">
    <property type="nucleotide sequence ID" value="NZ_JACBXQ010000004.1"/>
</dbReference>